<dbReference type="Proteomes" id="UP000596063">
    <property type="component" value="Chromosome"/>
</dbReference>
<keyword evidence="3 6" id="KW-0285">Flavoprotein</keyword>
<dbReference type="InterPro" id="IPR009075">
    <property type="entry name" value="AcylCo_DH/oxidase_C"/>
</dbReference>
<evidence type="ECO:0000259" key="8">
    <source>
        <dbReference type="Pfam" id="PF02770"/>
    </source>
</evidence>
<evidence type="ECO:0000256" key="2">
    <source>
        <dbReference type="ARBA" id="ARBA00009347"/>
    </source>
</evidence>
<dbReference type="AlphaFoldDB" id="A0A7T4QYW8"/>
<dbReference type="EMBL" id="CP066167">
    <property type="protein sequence ID" value="QQD17349.1"/>
    <property type="molecule type" value="Genomic_DNA"/>
</dbReference>
<dbReference type="GO" id="GO:0005886">
    <property type="term" value="C:plasma membrane"/>
    <property type="evidence" value="ECO:0007669"/>
    <property type="project" value="TreeGrafter"/>
</dbReference>
<dbReference type="GO" id="GO:0050660">
    <property type="term" value="F:flavin adenine dinucleotide binding"/>
    <property type="evidence" value="ECO:0007669"/>
    <property type="project" value="InterPro"/>
</dbReference>
<dbReference type="InterPro" id="IPR009100">
    <property type="entry name" value="AcylCoA_DH/oxidase_NM_dom_sf"/>
</dbReference>
<dbReference type="InterPro" id="IPR052161">
    <property type="entry name" value="Mycobact_Acyl-CoA_DH"/>
</dbReference>
<protein>
    <submittedName>
        <fullName evidence="10">Acyl-CoA dehydrogenase family protein</fullName>
    </submittedName>
</protein>
<dbReference type="InterPro" id="IPR006091">
    <property type="entry name" value="Acyl-CoA_Oxase/DH_mid-dom"/>
</dbReference>
<keyword evidence="11" id="KW-1185">Reference proteome</keyword>
<dbReference type="InterPro" id="IPR013786">
    <property type="entry name" value="AcylCoA_DH/ox_N"/>
</dbReference>
<dbReference type="SUPFAM" id="SSF47203">
    <property type="entry name" value="Acyl-CoA dehydrogenase C-terminal domain-like"/>
    <property type="match status" value="1"/>
</dbReference>
<dbReference type="PANTHER" id="PTHR43292">
    <property type="entry name" value="ACYL-COA DEHYDROGENASE"/>
    <property type="match status" value="1"/>
</dbReference>
<evidence type="ECO:0000256" key="6">
    <source>
        <dbReference type="RuleBase" id="RU362125"/>
    </source>
</evidence>
<dbReference type="Gene3D" id="1.10.540.10">
    <property type="entry name" value="Acyl-CoA dehydrogenase/oxidase, N-terminal domain"/>
    <property type="match status" value="1"/>
</dbReference>
<comment type="similarity">
    <text evidence="2 6">Belongs to the acyl-CoA dehydrogenase family.</text>
</comment>
<dbReference type="FunFam" id="2.40.110.10:FF:000011">
    <property type="entry name" value="Acyl-CoA dehydrogenase FadE34"/>
    <property type="match status" value="1"/>
</dbReference>
<organism evidence="10 11">
    <name type="scientific">Spongiibacter nanhainus</name>
    <dbReference type="NCBI Taxonomy" id="2794344"/>
    <lineage>
        <taxon>Bacteria</taxon>
        <taxon>Pseudomonadati</taxon>
        <taxon>Pseudomonadota</taxon>
        <taxon>Gammaproteobacteria</taxon>
        <taxon>Cellvibrionales</taxon>
        <taxon>Spongiibacteraceae</taxon>
        <taxon>Spongiibacter</taxon>
    </lineage>
</organism>
<evidence type="ECO:0000256" key="5">
    <source>
        <dbReference type="ARBA" id="ARBA00023002"/>
    </source>
</evidence>
<feature type="domain" description="Acyl-CoA dehydrogenase/oxidase C-terminal" evidence="7">
    <location>
        <begin position="234"/>
        <end position="381"/>
    </location>
</feature>
<comment type="cofactor">
    <cofactor evidence="1 6">
        <name>FAD</name>
        <dbReference type="ChEBI" id="CHEBI:57692"/>
    </cofactor>
</comment>
<name>A0A7T4QYW8_9GAMM</name>
<accession>A0A7T4QYW8</accession>
<dbReference type="InterPro" id="IPR036250">
    <property type="entry name" value="AcylCo_DH-like_C"/>
</dbReference>
<dbReference type="Gene3D" id="1.20.140.10">
    <property type="entry name" value="Butyryl-CoA Dehydrogenase, subunit A, domain 3"/>
    <property type="match status" value="1"/>
</dbReference>
<sequence length="402" mass="44242">MDFNDTPEEAAFRQQVRDWLSDAASDYRQPLGLSPGDSRFAELGRQWQKTKAKAGYAAISLPKEQGGMGGNAMQEVIFAEEEGRYHVPVGPFVGIGCHLAVPTIYTHGTAEQIEQFAHKTLMGELLWCQMFSEPAAGSDLAGLRTKAVRDGDDWVINGQKVWTSWAHTADWGILVVRTDADVPKHKGLTYFLLDMKSPGIDVRPIKQISGESEFNEVFLTDVRIPDRYRLGEVNGGWKVVMTTLMNERLNVGGESKGLPSVDELLEVMREAGGEAAPYQLEVARHVATDQGLKNFRARLLTSVSRGETPSAMSNMGKLVYANMLQDISAIAGDVLGMDSAFFADDNERSKKFQYGYIWASALRIAGGTDEILRNQIAERVLGLPGDIRVDKDVAFAKLPAGR</sequence>
<evidence type="ECO:0000259" key="9">
    <source>
        <dbReference type="Pfam" id="PF02771"/>
    </source>
</evidence>
<evidence type="ECO:0000313" key="10">
    <source>
        <dbReference type="EMBL" id="QQD17349.1"/>
    </source>
</evidence>
<dbReference type="KEGG" id="snan:I6N98_13375"/>
<dbReference type="Pfam" id="PF02770">
    <property type="entry name" value="Acyl-CoA_dh_M"/>
    <property type="match status" value="1"/>
</dbReference>
<dbReference type="RefSeq" id="WP_198568851.1">
    <property type="nucleotide sequence ID" value="NZ_CP066167.1"/>
</dbReference>
<evidence type="ECO:0000256" key="4">
    <source>
        <dbReference type="ARBA" id="ARBA00022827"/>
    </source>
</evidence>
<dbReference type="InterPro" id="IPR046373">
    <property type="entry name" value="Acyl-CoA_Oxase/DH_mid-dom_sf"/>
</dbReference>
<dbReference type="SUPFAM" id="SSF56645">
    <property type="entry name" value="Acyl-CoA dehydrogenase NM domain-like"/>
    <property type="match status" value="1"/>
</dbReference>
<gene>
    <name evidence="10" type="ORF">I6N98_13375</name>
</gene>
<proteinExistence type="inferred from homology"/>
<dbReference type="InterPro" id="IPR037069">
    <property type="entry name" value="AcylCoA_DH/ox_N_sf"/>
</dbReference>
<evidence type="ECO:0000256" key="3">
    <source>
        <dbReference type="ARBA" id="ARBA00022630"/>
    </source>
</evidence>
<reference evidence="10 11" key="1">
    <citation type="submission" date="2020-12" db="EMBL/GenBank/DDBJ databases">
        <authorList>
            <person name="Shan Y."/>
        </authorList>
    </citation>
    <scope>NUCLEOTIDE SEQUENCE [LARGE SCALE GENOMIC DNA]</scope>
    <source>
        <strain evidence="11">csc3.9</strain>
    </source>
</reference>
<dbReference type="PANTHER" id="PTHR43292:SF4">
    <property type="entry name" value="ACYL-COA DEHYDROGENASE FADE34"/>
    <property type="match status" value="1"/>
</dbReference>
<evidence type="ECO:0000259" key="7">
    <source>
        <dbReference type="Pfam" id="PF00441"/>
    </source>
</evidence>
<dbReference type="GO" id="GO:0016627">
    <property type="term" value="F:oxidoreductase activity, acting on the CH-CH group of donors"/>
    <property type="evidence" value="ECO:0007669"/>
    <property type="project" value="InterPro"/>
</dbReference>
<dbReference type="Gene3D" id="2.40.110.10">
    <property type="entry name" value="Butyryl-CoA Dehydrogenase, subunit A, domain 2"/>
    <property type="match status" value="1"/>
</dbReference>
<feature type="domain" description="Acyl-CoA dehydrogenase/oxidase N-terminal" evidence="9">
    <location>
        <begin position="6"/>
        <end position="124"/>
    </location>
</feature>
<evidence type="ECO:0000313" key="11">
    <source>
        <dbReference type="Proteomes" id="UP000596063"/>
    </source>
</evidence>
<dbReference type="Pfam" id="PF02771">
    <property type="entry name" value="Acyl-CoA_dh_N"/>
    <property type="match status" value="1"/>
</dbReference>
<evidence type="ECO:0000256" key="1">
    <source>
        <dbReference type="ARBA" id="ARBA00001974"/>
    </source>
</evidence>
<keyword evidence="4 6" id="KW-0274">FAD</keyword>
<dbReference type="Pfam" id="PF00441">
    <property type="entry name" value="Acyl-CoA_dh_1"/>
    <property type="match status" value="1"/>
</dbReference>
<feature type="domain" description="Acyl-CoA oxidase/dehydrogenase middle" evidence="8">
    <location>
        <begin position="128"/>
        <end position="221"/>
    </location>
</feature>
<keyword evidence="5 6" id="KW-0560">Oxidoreductase</keyword>